<protein>
    <submittedName>
        <fullName evidence="1">Uncharacterized protein</fullName>
    </submittedName>
</protein>
<comment type="caution">
    <text evidence="1">The sequence shown here is derived from an EMBL/GenBank/DDBJ whole genome shotgun (WGS) entry which is preliminary data.</text>
</comment>
<keyword evidence="2" id="KW-1185">Reference proteome</keyword>
<dbReference type="Pfam" id="PF11208">
    <property type="entry name" value="DUF2992"/>
    <property type="match status" value="1"/>
</dbReference>
<evidence type="ECO:0000313" key="2">
    <source>
        <dbReference type="Proteomes" id="UP000050920"/>
    </source>
</evidence>
<organism evidence="1 2">
    <name type="scientific">Lactiplantibacillus fabifermentans DSM 21115</name>
    <dbReference type="NCBI Taxonomy" id="1413187"/>
    <lineage>
        <taxon>Bacteria</taxon>
        <taxon>Bacillati</taxon>
        <taxon>Bacillota</taxon>
        <taxon>Bacilli</taxon>
        <taxon>Lactobacillales</taxon>
        <taxon>Lactobacillaceae</taxon>
        <taxon>Lactiplantibacillus</taxon>
    </lineage>
</organism>
<dbReference type="Proteomes" id="UP000050920">
    <property type="component" value="Unassembled WGS sequence"/>
</dbReference>
<dbReference type="RefSeq" id="WP_051385208.1">
    <property type="nucleotide sequence ID" value="NZ_AYGX02000111.1"/>
</dbReference>
<reference evidence="1 2" key="1">
    <citation type="journal article" date="2015" name="Genome Announc.">
        <title>Expanding the biotechnology potential of lactobacilli through comparative genomics of 213 strains and associated genera.</title>
        <authorList>
            <person name="Sun Z."/>
            <person name="Harris H.M."/>
            <person name="McCann A."/>
            <person name="Guo C."/>
            <person name="Argimon S."/>
            <person name="Zhang W."/>
            <person name="Yang X."/>
            <person name="Jeffery I.B."/>
            <person name="Cooney J.C."/>
            <person name="Kagawa T.F."/>
            <person name="Liu W."/>
            <person name="Song Y."/>
            <person name="Salvetti E."/>
            <person name="Wrobel A."/>
            <person name="Rasinkangas P."/>
            <person name="Parkhill J."/>
            <person name="Rea M.C."/>
            <person name="O'Sullivan O."/>
            <person name="Ritari J."/>
            <person name="Douillard F.P."/>
            <person name="Paul Ross R."/>
            <person name="Yang R."/>
            <person name="Briner A.E."/>
            <person name="Felis G.E."/>
            <person name="de Vos W.M."/>
            <person name="Barrangou R."/>
            <person name="Klaenhammer T.R."/>
            <person name="Caufield P.W."/>
            <person name="Cui Y."/>
            <person name="Zhang H."/>
            <person name="O'Toole P.W."/>
        </authorList>
    </citation>
    <scope>NUCLEOTIDE SEQUENCE [LARGE SCALE GENOMIC DNA]</scope>
    <source>
        <strain evidence="1 2">DSM 21115</strain>
    </source>
</reference>
<gene>
    <name evidence="1" type="ORF">DY78_GL000707</name>
</gene>
<dbReference type="InterPro" id="IPR016787">
    <property type="entry name" value="UCP021328"/>
</dbReference>
<evidence type="ECO:0000313" key="1">
    <source>
        <dbReference type="EMBL" id="KRO26739.1"/>
    </source>
</evidence>
<dbReference type="EMBL" id="AYGX02000111">
    <property type="protein sequence ID" value="KRO26739.1"/>
    <property type="molecule type" value="Genomic_DNA"/>
</dbReference>
<proteinExistence type="predicted"/>
<name>A0A0R2NS24_9LACO</name>
<sequence length="97" mass="11532">MINRCKLTVFFDQPFYRGVFEVTTANKLQVARVTFGTQPPTMAQLQWLITNRWLTLHWTQPTTLDYSIECQSWQVKLKHAHREVKRRENSRPAQTVL</sequence>
<dbReference type="AlphaFoldDB" id="A0A0R2NS24"/>
<accession>A0A0R2NS24</accession>